<keyword evidence="6 9" id="KW-0479">Metal-binding</keyword>
<evidence type="ECO:0000256" key="10">
    <source>
        <dbReference type="RuleBase" id="RU003896"/>
    </source>
</evidence>
<name>A0A1H7YJT3_9BACT</name>
<comment type="subcellular location">
    <subcellularLocation>
        <location evidence="2">Periplasm</location>
    </subcellularLocation>
</comment>
<dbReference type="Gene3D" id="1.10.645.10">
    <property type="entry name" value="Cytochrome-c3 Hydrogenase, chain B"/>
    <property type="match status" value="1"/>
</dbReference>
<evidence type="ECO:0000256" key="7">
    <source>
        <dbReference type="ARBA" id="ARBA00022764"/>
    </source>
</evidence>
<dbReference type="GO" id="GO:0042597">
    <property type="term" value="C:periplasmic space"/>
    <property type="evidence" value="ECO:0007669"/>
    <property type="project" value="UniProtKB-SubCell"/>
</dbReference>
<feature type="binding site" evidence="9">
    <location>
        <position position="43"/>
    </location>
    <ligand>
        <name>Mg(2+)</name>
        <dbReference type="ChEBI" id="CHEBI:18420"/>
    </ligand>
</feature>
<keyword evidence="9" id="KW-0408">Iron</keyword>
<dbReference type="AlphaFoldDB" id="A0A1H7YJT3"/>
<dbReference type="RefSeq" id="WP_175476493.1">
    <property type="nucleotide sequence ID" value="NZ_FOBS01000016.1"/>
</dbReference>
<dbReference type="FunFam" id="1.10.645.10:FF:000002">
    <property type="entry name" value="Hydrogenase 2 large subunit"/>
    <property type="match status" value="1"/>
</dbReference>
<evidence type="ECO:0000256" key="6">
    <source>
        <dbReference type="ARBA" id="ARBA00022723"/>
    </source>
</evidence>
<dbReference type="InterPro" id="IPR018194">
    <property type="entry name" value="Ni-dep_hyd_lsu_Ni_BS"/>
</dbReference>
<feature type="binding site" evidence="9">
    <location>
        <position position="65"/>
    </location>
    <ligand>
        <name>Ni(2+)</name>
        <dbReference type="ChEBI" id="CHEBI:49786"/>
    </ligand>
</feature>
<organism evidence="11 12">
    <name type="scientific">Syntrophus gentianae</name>
    <dbReference type="NCBI Taxonomy" id="43775"/>
    <lineage>
        <taxon>Bacteria</taxon>
        <taxon>Pseudomonadati</taxon>
        <taxon>Thermodesulfobacteriota</taxon>
        <taxon>Syntrophia</taxon>
        <taxon>Syntrophales</taxon>
        <taxon>Syntrophaceae</taxon>
        <taxon>Syntrophus</taxon>
    </lineage>
</organism>
<evidence type="ECO:0000256" key="8">
    <source>
        <dbReference type="ARBA" id="ARBA00023002"/>
    </source>
</evidence>
<keyword evidence="12" id="KW-1185">Reference proteome</keyword>
<dbReference type="STRING" id="43775.SAMN04489760_11649"/>
<dbReference type="PANTHER" id="PTHR42958:SF2">
    <property type="entry name" value="UPTAKE HYDROGENASE LARGE SUBUNIT"/>
    <property type="match status" value="1"/>
</dbReference>
<comment type="similarity">
    <text evidence="3 10">Belongs to the [NiFe]/[NiFeSe] hydrogenase large subunit family.</text>
</comment>
<feature type="binding site" evidence="9">
    <location>
        <position position="542"/>
    </location>
    <ligand>
        <name>Mg(2+)</name>
        <dbReference type="ChEBI" id="CHEBI:18420"/>
    </ligand>
</feature>
<evidence type="ECO:0000313" key="12">
    <source>
        <dbReference type="Proteomes" id="UP000198744"/>
    </source>
</evidence>
<keyword evidence="5 9" id="KW-0533">Nickel</keyword>
<keyword evidence="9" id="KW-0460">Magnesium</keyword>
<keyword evidence="7" id="KW-0574">Periplasm</keyword>
<dbReference type="PROSITE" id="PS00507">
    <property type="entry name" value="NI_HGENASE_L_1"/>
    <property type="match status" value="1"/>
</dbReference>
<dbReference type="PROSITE" id="PS00508">
    <property type="entry name" value="NI_HGENASE_L_2"/>
    <property type="match status" value="1"/>
</dbReference>
<sequence length="557" mass="62246">MSKRIVVDPITRIEGHLRIEVEVDEQNVIRDAWSSITLWRGIETILKGRDPRDAGLIVQRFCGVCTYVHYEASIMACEDAFGIKPPPNARLIRNLIQGIWFLGDHIMHFYHLHGLDWVDVVSALSADPKKAVELAKSVHDNPYNCSETGYKAVQQRISKFVQSGRLGPFANAYWGNPSFKLPPEANLVILSHYLDALKVAQVAAQAQAIFGGKNPHPQSLVVGGVTSVLDMMNPNRLGEYLFRAKEVTDFVERAYIPDVLLAARYYKDEGLAGIGGGVKNYLAYGGFALDDGYSNFLFPRGVVTNRDLAHPQKLDEEKITEGVTHSWYEGDKALHPYKETTIPKYTGYDANGHLKGNEKYTWCKAPRYNDEPYEVGPLARMVVGYALGDKRIKPLVESTLQATGLPATVLFSTLGRTAARAIETRLVGEQLEGWINELVANMKKGDVRTWTPCTVPKEGQGRGMTEPPRGALGHWIRIEDHKIANYQAVVPSTWNCSPRDEKNKRGPYEESLVGTKLAKLDQPLEIIRTIHSFDPCMACAVHVIDPQTKEIHKFRIA</sequence>
<comment type="cofactor">
    <cofactor evidence="1 9">
        <name>Ni(2+)</name>
        <dbReference type="ChEBI" id="CHEBI:49786"/>
    </cofactor>
</comment>
<dbReference type="InterPro" id="IPR050867">
    <property type="entry name" value="NiFe/NiFeSe_hydrgnase_LSU"/>
</dbReference>
<feature type="binding site" evidence="9">
    <location>
        <position position="65"/>
    </location>
    <ligand>
        <name>Fe cation</name>
        <dbReference type="ChEBI" id="CHEBI:24875"/>
    </ligand>
</feature>
<evidence type="ECO:0000256" key="4">
    <source>
        <dbReference type="ARBA" id="ARBA00011771"/>
    </source>
</evidence>
<feature type="binding site" evidence="9">
    <location>
        <position position="62"/>
    </location>
    <ligand>
        <name>Mg(2+)</name>
        <dbReference type="ChEBI" id="CHEBI:18420"/>
    </ligand>
</feature>
<dbReference type="InterPro" id="IPR001501">
    <property type="entry name" value="Ni-dep_hyd_lsu"/>
</dbReference>
<dbReference type="SUPFAM" id="SSF56762">
    <property type="entry name" value="HydB/Nqo4-like"/>
    <property type="match status" value="1"/>
</dbReference>
<comment type="cofactor">
    <cofactor evidence="9">
        <name>Fe cation</name>
        <dbReference type="ChEBI" id="CHEBI:24875"/>
    </cofactor>
</comment>
<dbReference type="Proteomes" id="UP000198744">
    <property type="component" value="Unassembled WGS sequence"/>
</dbReference>
<dbReference type="PANTHER" id="PTHR42958">
    <property type="entry name" value="HYDROGENASE-2 LARGE CHAIN"/>
    <property type="match status" value="1"/>
</dbReference>
<feature type="binding site" evidence="9">
    <location>
        <position position="539"/>
    </location>
    <ligand>
        <name>Fe cation</name>
        <dbReference type="ChEBI" id="CHEBI:24875"/>
    </ligand>
</feature>
<dbReference type="EMBL" id="FOBS01000016">
    <property type="protein sequence ID" value="SEM45399.1"/>
    <property type="molecule type" value="Genomic_DNA"/>
</dbReference>
<proteinExistence type="inferred from homology"/>
<evidence type="ECO:0000256" key="1">
    <source>
        <dbReference type="ARBA" id="ARBA00001967"/>
    </source>
</evidence>
<evidence type="ECO:0000256" key="5">
    <source>
        <dbReference type="ARBA" id="ARBA00022596"/>
    </source>
</evidence>
<dbReference type="InterPro" id="IPR029014">
    <property type="entry name" value="NiFe-Hase_large"/>
</dbReference>
<evidence type="ECO:0000256" key="2">
    <source>
        <dbReference type="ARBA" id="ARBA00004418"/>
    </source>
</evidence>
<dbReference type="Pfam" id="PF00374">
    <property type="entry name" value="NiFeSe_Hases"/>
    <property type="match status" value="1"/>
</dbReference>
<keyword evidence="8 10" id="KW-0560">Oxidoreductase</keyword>
<gene>
    <name evidence="11" type="ORF">SAMN04489760_11649</name>
</gene>
<accession>A0A1H7YJT3</accession>
<dbReference type="GO" id="GO:0008901">
    <property type="term" value="F:ferredoxin hydrogenase activity"/>
    <property type="evidence" value="ECO:0007669"/>
    <property type="project" value="InterPro"/>
</dbReference>
<evidence type="ECO:0000256" key="9">
    <source>
        <dbReference type="PIRSR" id="PIRSR601501-1"/>
    </source>
</evidence>
<protein>
    <submittedName>
        <fullName evidence="11">[NiFe]-hydrogenase I apoprotein, large subunit</fullName>
    </submittedName>
</protein>
<reference evidence="11 12" key="1">
    <citation type="submission" date="2016-10" db="EMBL/GenBank/DDBJ databases">
        <authorList>
            <person name="de Groot N.N."/>
        </authorList>
    </citation>
    <scope>NUCLEOTIDE SEQUENCE [LARGE SCALE GENOMIC DNA]</scope>
    <source>
        <strain evidence="11 12">DSM 8423</strain>
    </source>
</reference>
<comment type="subunit">
    <text evidence="4">Heterodimer of a large and a small subunit.</text>
</comment>
<evidence type="ECO:0000313" key="11">
    <source>
        <dbReference type="EMBL" id="SEM45399.1"/>
    </source>
</evidence>
<evidence type="ECO:0000256" key="3">
    <source>
        <dbReference type="ARBA" id="ARBA00009292"/>
    </source>
</evidence>
<feature type="binding site" evidence="9">
    <location>
        <position position="536"/>
    </location>
    <ligand>
        <name>Ni(2+)</name>
        <dbReference type="ChEBI" id="CHEBI:49786"/>
    </ligand>
</feature>
<dbReference type="GO" id="GO:0016151">
    <property type="term" value="F:nickel cation binding"/>
    <property type="evidence" value="ECO:0007669"/>
    <property type="project" value="InterPro"/>
</dbReference>